<dbReference type="EMBL" id="ACCH01000002">
    <property type="protein sequence ID" value="EEF92338.1"/>
    <property type="molecule type" value="Genomic_DNA"/>
</dbReference>
<evidence type="ECO:0000313" key="5">
    <source>
        <dbReference type="Proteomes" id="UP000003711"/>
    </source>
</evidence>
<accession>E2N702</accession>
<reference evidence="4 5" key="1">
    <citation type="submission" date="2008-12" db="EMBL/GenBank/DDBJ databases">
        <authorList>
            <person name="Fulton L."/>
            <person name="Clifton S."/>
            <person name="Fulton B."/>
            <person name="Xu J."/>
            <person name="Minx P."/>
            <person name="Pepin K.H."/>
            <person name="Johnson M."/>
            <person name="Bhonagiri V."/>
            <person name="Nash W.E."/>
            <person name="Mardis E.R."/>
            <person name="Wilson R.K."/>
        </authorList>
    </citation>
    <scope>NUCLEOTIDE SEQUENCE [LARGE SCALE GENOMIC DNA]</scope>
    <source>
        <strain evidence="4 5">DSM 14838</strain>
    </source>
</reference>
<keyword evidence="3" id="KW-0732">Signal</keyword>
<protein>
    <recommendedName>
        <fullName evidence="6">Lipoprotein</fullName>
    </recommendedName>
</protein>
<gene>
    <name evidence="4" type="ORF">BACCELL_00044</name>
</gene>
<feature type="compositionally biased region" description="Basic and acidic residues" evidence="1">
    <location>
        <begin position="37"/>
        <end position="64"/>
    </location>
</feature>
<evidence type="ECO:0000313" key="4">
    <source>
        <dbReference type="EMBL" id="EEF92338.1"/>
    </source>
</evidence>
<feature type="transmembrane region" description="Helical" evidence="2">
    <location>
        <begin position="143"/>
        <end position="161"/>
    </location>
</feature>
<feature type="region of interest" description="Disordered" evidence="1">
    <location>
        <begin position="34"/>
        <end position="64"/>
    </location>
</feature>
<proteinExistence type="predicted"/>
<evidence type="ECO:0000256" key="3">
    <source>
        <dbReference type="SAM" id="SignalP"/>
    </source>
</evidence>
<evidence type="ECO:0008006" key="6">
    <source>
        <dbReference type="Google" id="ProtNLM"/>
    </source>
</evidence>
<keyword evidence="2" id="KW-0812">Transmembrane</keyword>
<comment type="caution">
    <text evidence="4">The sequence shown here is derived from an EMBL/GenBank/DDBJ whole genome shotgun (WGS) entry which is preliminary data.</text>
</comment>
<evidence type="ECO:0000256" key="2">
    <source>
        <dbReference type="SAM" id="Phobius"/>
    </source>
</evidence>
<sequence>MKKYALYIVLSGVFLASCSRATIDHRKTNETVLSDSVKARTDTREEQDKQQGHSTERNTRTDEENRVVIKFDTEKPVTKETGLPPIKEISFTGSTTNQEKELYTEIDTEKNIKSVINDSTAVNRKTDKKEDIKTSKEIKPSTSLWKALLYICLIVFSYYLFDVLRAHWPKIKQLWRRVFKL</sequence>
<organism evidence="4 5">
    <name type="scientific">Bacteroides cellulosilyticus DSM 14838</name>
    <dbReference type="NCBI Taxonomy" id="537012"/>
    <lineage>
        <taxon>Bacteria</taxon>
        <taxon>Pseudomonadati</taxon>
        <taxon>Bacteroidota</taxon>
        <taxon>Bacteroidia</taxon>
        <taxon>Bacteroidales</taxon>
        <taxon>Bacteroidaceae</taxon>
        <taxon>Bacteroides</taxon>
    </lineage>
</organism>
<feature type="signal peptide" evidence="3">
    <location>
        <begin position="1"/>
        <end position="21"/>
    </location>
</feature>
<feature type="chain" id="PRO_5003161303" description="Lipoprotein" evidence="3">
    <location>
        <begin position="22"/>
        <end position="181"/>
    </location>
</feature>
<dbReference type="AlphaFoldDB" id="E2N702"/>
<dbReference type="Proteomes" id="UP000003711">
    <property type="component" value="Unassembled WGS sequence"/>
</dbReference>
<dbReference type="PROSITE" id="PS51257">
    <property type="entry name" value="PROKAR_LIPOPROTEIN"/>
    <property type="match status" value="1"/>
</dbReference>
<keyword evidence="2" id="KW-0472">Membrane</keyword>
<dbReference type="RefSeq" id="WP_002562734.1">
    <property type="nucleotide sequence ID" value="NZ_EQ973486.1"/>
</dbReference>
<keyword evidence="2" id="KW-1133">Transmembrane helix</keyword>
<evidence type="ECO:0000256" key="1">
    <source>
        <dbReference type="SAM" id="MobiDB-lite"/>
    </source>
</evidence>
<name>E2N702_9BACE</name>
<reference evidence="4 5" key="2">
    <citation type="submission" date="2009-01" db="EMBL/GenBank/DDBJ databases">
        <title>Draft genome sequence of Bacteroides cellulosilyticus (DSM 14838).</title>
        <authorList>
            <person name="Sudarsanam P."/>
            <person name="Ley R."/>
            <person name="Guruge J."/>
            <person name="Turnbaugh P.J."/>
            <person name="Mahowald M."/>
            <person name="Liep D."/>
            <person name="Gordon J."/>
        </authorList>
    </citation>
    <scope>NUCLEOTIDE SEQUENCE [LARGE SCALE GENOMIC DNA]</scope>
    <source>
        <strain evidence="4 5">DSM 14838</strain>
    </source>
</reference>
<dbReference type="HOGENOM" id="CLU_1493393_0_0_10"/>